<feature type="domain" description="Tyr recombinase" evidence="2">
    <location>
        <begin position="7"/>
        <end position="202"/>
    </location>
</feature>
<evidence type="ECO:0000313" key="4">
    <source>
        <dbReference type="Proteomes" id="UP000287830"/>
    </source>
</evidence>
<dbReference type="RefSeq" id="WP_154806426.1">
    <property type="nucleotide sequence ID" value="NZ_BHZC01000001.1"/>
</dbReference>
<dbReference type="SUPFAM" id="SSF56349">
    <property type="entry name" value="DNA breaking-rejoining enzymes"/>
    <property type="match status" value="1"/>
</dbReference>
<protein>
    <submittedName>
        <fullName evidence="3">Integrase</fullName>
    </submittedName>
</protein>
<dbReference type="AlphaFoldDB" id="A0A7U9L212"/>
<dbReference type="InterPro" id="IPR002104">
    <property type="entry name" value="Integrase_catalytic"/>
</dbReference>
<dbReference type="EMBL" id="BHZC01000001">
    <property type="protein sequence ID" value="GCD39596.1"/>
    <property type="molecule type" value="Genomic_DNA"/>
</dbReference>
<name>A0A7U9L212_9ACTN</name>
<keyword evidence="1" id="KW-0233">DNA recombination</keyword>
<dbReference type="GO" id="GO:0015074">
    <property type="term" value="P:DNA integration"/>
    <property type="evidence" value="ECO:0007669"/>
    <property type="project" value="InterPro"/>
</dbReference>
<dbReference type="Gene3D" id="1.10.443.10">
    <property type="entry name" value="Intergrase catalytic core"/>
    <property type="match status" value="1"/>
</dbReference>
<organism evidence="3 4">
    <name type="scientific">Streptomyces chrestomyceticus JCM 4735</name>
    <dbReference type="NCBI Taxonomy" id="1306181"/>
    <lineage>
        <taxon>Bacteria</taxon>
        <taxon>Bacillati</taxon>
        <taxon>Actinomycetota</taxon>
        <taxon>Actinomycetes</taxon>
        <taxon>Kitasatosporales</taxon>
        <taxon>Streptomycetaceae</taxon>
        <taxon>Streptomyces</taxon>
    </lineage>
</organism>
<dbReference type="Proteomes" id="UP000287830">
    <property type="component" value="Unassembled WGS sequence"/>
</dbReference>
<dbReference type="OrthoDB" id="3773913at2"/>
<sequence>MPVDVMDEEWLLSAEQIRSLLKAIRGKTGGHHSVYPFIRTVAEQALRPSEARALRVSDVVLSEGGETSLTARHKGAERKVPLRPQFVGFLREWIDEGGLQEDELLFPGKHDRPLTASVYMRIWEQAQEAALPRDERYWWRLGEPIAILRESRLVMWLKMGTSPVTVAEWGGVSPKWLALRYPYCFRTEEAEVGSEHLTQVTALPGSLHL</sequence>
<dbReference type="Pfam" id="PF00589">
    <property type="entry name" value="Phage_integrase"/>
    <property type="match status" value="1"/>
</dbReference>
<dbReference type="PROSITE" id="PS51898">
    <property type="entry name" value="TYR_RECOMBINASE"/>
    <property type="match status" value="1"/>
</dbReference>
<comment type="caution">
    <text evidence="3">The sequence shown here is derived from an EMBL/GenBank/DDBJ whole genome shotgun (WGS) entry which is preliminary data.</text>
</comment>
<reference evidence="3 4" key="1">
    <citation type="submission" date="2018-11" db="EMBL/GenBank/DDBJ databases">
        <title>Whole genome sequence of Streptomyces chrestomyceticus NBRC 13444(T).</title>
        <authorList>
            <person name="Komaki H."/>
            <person name="Tamura T."/>
        </authorList>
    </citation>
    <scope>NUCLEOTIDE SEQUENCE [LARGE SCALE GENOMIC DNA]</scope>
    <source>
        <strain evidence="3 4">NBRC 13444</strain>
    </source>
</reference>
<dbReference type="InterPro" id="IPR011010">
    <property type="entry name" value="DNA_brk_join_enz"/>
</dbReference>
<evidence type="ECO:0000259" key="2">
    <source>
        <dbReference type="PROSITE" id="PS51898"/>
    </source>
</evidence>
<dbReference type="CDD" id="cd00397">
    <property type="entry name" value="DNA_BRE_C"/>
    <property type="match status" value="1"/>
</dbReference>
<proteinExistence type="predicted"/>
<dbReference type="GeneID" id="95626106"/>
<accession>A0A7U9L212</accession>
<evidence type="ECO:0000313" key="3">
    <source>
        <dbReference type="EMBL" id="GCD39596.1"/>
    </source>
</evidence>
<gene>
    <name evidence="3" type="ORF">OEIGOIKO_07452</name>
</gene>
<dbReference type="GO" id="GO:0006310">
    <property type="term" value="P:DNA recombination"/>
    <property type="evidence" value="ECO:0007669"/>
    <property type="project" value="UniProtKB-KW"/>
</dbReference>
<dbReference type="InterPro" id="IPR013762">
    <property type="entry name" value="Integrase-like_cat_sf"/>
</dbReference>
<dbReference type="GO" id="GO:0003677">
    <property type="term" value="F:DNA binding"/>
    <property type="evidence" value="ECO:0007669"/>
    <property type="project" value="InterPro"/>
</dbReference>
<evidence type="ECO:0000256" key="1">
    <source>
        <dbReference type="ARBA" id="ARBA00023172"/>
    </source>
</evidence>